<evidence type="ECO:0000313" key="3">
    <source>
        <dbReference type="RefSeq" id="XP_010844546.1"/>
    </source>
</evidence>
<organism evidence="2 3">
    <name type="scientific">Bison bison bison</name>
    <name type="common">North American plains bison</name>
    <dbReference type="NCBI Taxonomy" id="43346"/>
    <lineage>
        <taxon>Eukaryota</taxon>
        <taxon>Metazoa</taxon>
        <taxon>Chordata</taxon>
        <taxon>Craniata</taxon>
        <taxon>Vertebrata</taxon>
        <taxon>Euteleostomi</taxon>
        <taxon>Mammalia</taxon>
        <taxon>Eutheria</taxon>
        <taxon>Laurasiatheria</taxon>
        <taxon>Artiodactyla</taxon>
        <taxon>Ruminantia</taxon>
        <taxon>Pecora</taxon>
        <taxon>Bovidae</taxon>
        <taxon>Bovinae</taxon>
        <taxon>Bison</taxon>
    </lineage>
</organism>
<proteinExistence type="predicted"/>
<accession>A0A6P3HPW0</accession>
<dbReference type="AlphaFoldDB" id="A0A6P3HPW0"/>
<protein>
    <submittedName>
        <fullName evidence="3">Uncharacterized protein LOC104993123</fullName>
    </submittedName>
</protein>
<name>A0A6P3HPW0_BISBB</name>
<dbReference type="KEGG" id="bbis:104993123"/>
<evidence type="ECO:0000256" key="1">
    <source>
        <dbReference type="SAM" id="MobiDB-lite"/>
    </source>
</evidence>
<keyword evidence="2" id="KW-1185">Reference proteome</keyword>
<evidence type="ECO:0000313" key="2">
    <source>
        <dbReference type="Proteomes" id="UP000515208"/>
    </source>
</evidence>
<sequence>MTLVSRFSAKRELSNGSLPLQRQTPKEQSRGGLRQCKQRRRTVLASHAHGPRVPSLSFLSLVLRQPGESSVALEPEEKCPTAEQSPHVPCSRRSTLLSRVYRPLALRLPVIPEKSADLRVPASFAEPREPAASRRCHCARIQGQRSSSAGWRLLSGTVRFVVTSMETERPTKAATAHLPRSWEVGNRYTEEGGQTSHTFPTRPPSAWEVSLKLSAEHVAILQGFPAGFGVGLSLQCDSGEHVTPDPRLPLCRRVVLNVLHELGRLPEVSLPGENWLHALNLLFRSSTLPGS</sequence>
<gene>
    <name evidence="3" type="primary">LOC104993123</name>
</gene>
<reference evidence="3" key="1">
    <citation type="submission" date="2025-08" db="UniProtKB">
        <authorList>
            <consortium name="RefSeq"/>
        </authorList>
    </citation>
    <scope>IDENTIFICATION</scope>
    <source>
        <tissue evidence="3">Blood</tissue>
    </source>
</reference>
<feature type="compositionally biased region" description="Polar residues" evidence="1">
    <location>
        <begin position="14"/>
        <end position="23"/>
    </location>
</feature>
<dbReference type="GeneID" id="104993123"/>
<dbReference type="Proteomes" id="UP000515208">
    <property type="component" value="Unplaced"/>
</dbReference>
<feature type="region of interest" description="Disordered" evidence="1">
    <location>
        <begin position="1"/>
        <end position="48"/>
    </location>
</feature>
<dbReference type="RefSeq" id="XP_010844546.1">
    <property type="nucleotide sequence ID" value="XM_010846244.1"/>
</dbReference>